<sequence>MNATSTLAPGLLDGVHDSQQAFRAALDALARPGQVRHIGPALPGVALGGALARLLLSLSDDETPVWWSDDAASLPQWLRFHTGAPVAQQPDAASFAVVTDLAHLSALTDFAAGSAASPELSCTLLIELPALAGGPNLEWRGPGIAQVQRVGLPGLPDDFWAQWQANHAAFPQGVDILFTCGDAALGLPRTTRVRRLEGV</sequence>
<proteinExistence type="predicted"/>
<accession>A0ABN6D2Y0</accession>
<protein>
    <submittedName>
        <fullName evidence="1">Alpha-D-ribose 1-methylphosphonate 5-triphosphate synthase subunit PhnH</fullName>
    </submittedName>
</protein>
<dbReference type="NCBIfam" id="TIGR03292">
    <property type="entry name" value="PhnH_redo"/>
    <property type="match status" value="1"/>
</dbReference>
<dbReference type="InterPro" id="IPR038058">
    <property type="entry name" value="PhnH-like_sp"/>
</dbReference>
<dbReference type="PIRSF" id="PIRSF020680">
    <property type="entry name" value="PhnH"/>
    <property type="match status" value="1"/>
</dbReference>
<keyword evidence="2" id="KW-1185">Reference proteome</keyword>
<name>A0ABN6D2Y0_9BURK</name>
<reference evidence="1 2" key="1">
    <citation type="journal article" date="2021" name="Microbiol. Spectr.">
        <title>A Single Bacterium Capable of Oxidation and Reduction of Iron at Circumneutral pH.</title>
        <authorList>
            <person name="Kato S."/>
            <person name="Ohkuma M."/>
        </authorList>
    </citation>
    <scope>NUCLEOTIDE SEQUENCE [LARGE SCALE GENOMIC DNA]</scope>
    <source>
        <strain evidence="1 2">MIZ03</strain>
    </source>
</reference>
<dbReference type="EMBL" id="AP024238">
    <property type="protein sequence ID" value="BCO25843.1"/>
    <property type="molecule type" value="Genomic_DNA"/>
</dbReference>
<dbReference type="InterPro" id="IPR008772">
    <property type="entry name" value="Phosphonate_metab_PhnH"/>
</dbReference>
<organism evidence="1 2">
    <name type="scientific">Rhodoferax lithotrophicus</name>
    <dbReference type="NCBI Taxonomy" id="2798804"/>
    <lineage>
        <taxon>Bacteria</taxon>
        <taxon>Pseudomonadati</taxon>
        <taxon>Pseudomonadota</taxon>
        <taxon>Betaproteobacteria</taxon>
        <taxon>Burkholderiales</taxon>
        <taxon>Comamonadaceae</taxon>
        <taxon>Rhodoferax</taxon>
    </lineage>
</organism>
<gene>
    <name evidence="1" type="ORF">MIZ03_0722</name>
</gene>
<evidence type="ECO:0000313" key="1">
    <source>
        <dbReference type="EMBL" id="BCO25843.1"/>
    </source>
</evidence>
<dbReference type="RefSeq" id="WP_223908264.1">
    <property type="nucleotide sequence ID" value="NZ_AP024238.1"/>
</dbReference>
<dbReference type="Pfam" id="PF05845">
    <property type="entry name" value="PhnH"/>
    <property type="match status" value="1"/>
</dbReference>
<evidence type="ECO:0000313" key="2">
    <source>
        <dbReference type="Proteomes" id="UP000824366"/>
    </source>
</evidence>
<dbReference type="SUPFAM" id="SSF159709">
    <property type="entry name" value="PhnH-like"/>
    <property type="match status" value="1"/>
</dbReference>
<dbReference type="Proteomes" id="UP000824366">
    <property type="component" value="Chromosome"/>
</dbReference>
<dbReference type="Gene3D" id="3.40.50.11310">
    <property type="entry name" value="Bacterial phosphonate metabolism protein PhnH"/>
    <property type="match status" value="1"/>
</dbReference>